<feature type="transmembrane region" description="Helical" evidence="1">
    <location>
        <begin position="113"/>
        <end position="135"/>
    </location>
</feature>
<dbReference type="EMBL" id="ABIA03000001">
    <property type="protein sequence ID" value="EDQ35591.2"/>
    <property type="molecule type" value="Genomic_DNA"/>
</dbReference>
<keyword evidence="3" id="KW-1185">Reference proteome</keyword>
<feature type="transmembrane region" description="Helical" evidence="1">
    <location>
        <begin position="141"/>
        <end position="164"/>
    </location>
</feature>
<comment type="caution">
    <text evidence="2">The sequence shown here is derived from an EMBL/GenBank/DDBJ whole genome shotgun (WGS) entry which is preliminary data.</text>
</comment>
<feature type="transmembrane region" description="Helical" evidence="1">
    <location>
        <begin position="64"/>
        <end position="83"/>
    </location>
</feature>
<protein>
    <submittedName>
        <fullName evidence="2">Uncharacterized protein</fullName>
    </submittedName>
</protein>
<feature type="transmembrane region" description="Helical" evidence="1">
    <location>
        <begin position="89"/>
        <end position="106"/>
    </location>
</feature>
<gene>
    <name evidence="2" type="ORF">HPDFL43_20392</name>
</gene>
<keyword evidence="1" id="KW-0472">Membrane</keyword>
<organism evidence="2 3">
    <name type="scientific">Hoeflea phototrophica (strain DSM 17068 / NCIMB 14078 / DFL-43)</name>
    <dbReference type="NCBI Taxonomy" id="411684"/>
    <lineage>
        <taxon>Bacteria</taxon>
        <taxon>Pseudomonadati</taxon>
        <taxon>Pseudomonadota</taxon>
        <taxon>Alphaproteobacteria</taxon>
        <taxon>Hyphomicrobiales</taxon>
        <taxon>Rhizobiaceae</taxon>
        <taxon>Hoeflea</taxon>
    </lineage>
</organism>
<keyword evidence="1" id="KW-1133">Transmembrane helix</keyword>
<dbReference type="HOGENOM" id="CLU_1359052_0_0_5"/>
<dbReference type="AlphaFoldDB" id="A9CWZ2"/>
<dbReference type="Proteomes" id="UP000004291">
    <property type="component" value="Chromosome"/>
</dbReference>
<accession>A9CWZ2</accession>
<evidence type="ECO:0000256" key="1">
    <source>
        <dbReference type="SAM" id="Phobius"/>
    </source>
</evidence>
<feature type="transmembrane region" description="Helical" evidence="1">
    <location>
        <begin position="33"/>
        <end position="57"/>
    </location>
</feature>
<name>A9CWZ2_HOEPD</name>
<sequence length="199" mass="20683">MALAGGLFCFVPLDAKAHEFALGGDAYEDFLAGGMAVLIDLPVMIALISTGILVSMWKREGLPLVWPAFLLAIPAGFVTAALVPVDPVPLLFATAIALGLLAVMAIRPAVRTMAAIVFLAGLLTGWGILAGHAWGEVPPGAYAGIFGLFNLVLATSAAIVSTGLKRLPYGWVEISFRALASWMVAIAMMGWAFLAGQTG</sequence>
<keyword evidence="1" id="KW-0812">Transmembrane</keyword>
<dbReference type="eggNOG" id="ENOG50336BA">
    <property type="taxonomic scope" value="Bacteria"/>
</dbReference>
<reference evidence="2 3" key="1">
    <citation type="submission" date="2007-10" db="EMBL/GenBank/DDBJ databases">
        <authorList>
            <person name="Wagner-Dobler I."/>
            <person name="Ferriera S."/>
            <person name="Johnson J."/>
            <person name="Kravitz S."/>
            <person name="Beeson K."/>
            <person name="Sutton G."/>
            <person name="Rogers Y.-H."/>
            <person name="Friedman R."/>
            <person name="Frazier M."/>
            <person name="Venter J.C."/>
        </authorList>
    </citation>
    <scope>NUCLEOTIDE SEQUENCE [LARGE SCALE GENOMIC DNA]</scope>
    <source>
        <strain evidence="2 3">DFL-43</strain>
    </source>
</reference>
<reference evidence="2 3" key="2">
    <citation type="submission" date="2012-06" db="EMBL/GenBank/DDBJ databases">
        <authorList>
            <person name="Fiebig A."/>
        </authorList>
    </citation>
    <scope>NUCLEOTIDE SEQUENCE [LARGE SCALE GENOMIC DNA]</scope>
    <source>
        <strain evidence="2 3">DFL-43</strain>
    </source>
</reference>
<feature type="transmembrane region" description="Helical" evidence="1">
    <location>
        <begin position="176"/>
        <end position="194"/>
    </location>
</feature>
<evidence type="ECO:0000313" key="3">
    <source>
        <dbReference type="Proteomes" id="UP000004291"/>
    </source>
</evidence>
<evidence type="ECO:0000313" key="2">
    <source>
        <dbReference type="EMBL" id="EDQ35591.2"/>
    </source>
</evidence>
<proteinExistence type="predicted"/>